<dbReference type="GO" id="GO:0000062">
    <property type="term" value="F:fatty-acyl-CoA binding"/>
    <property type="evidence" value="ECO:0007669"/>
    <property type="project" value="InterPro"/>
</dbReference>
<sequence length="86" mass="10076">MYITVLLCASTNPYVQEAFYQAAEEAKVLKQKPDKSELTFLYGLYKQATLGDVNTGEFMHLQSFIFFIANLWWWWLLRECLDKGKA</sequence>
<organism evidence="3 4">
    <name type="scientific">Neogobius melanostomus</name>
    <name type="common">round goby</name>
    <dbReference type="NCBI Taxonomy" id="47308"/>
    <lineage>
        <taxon>Eukaryota</taxon>
        <taxon>Metazoa</taxon>
        <taxon>Chordata</taxon>
        <taxon>Craniata</taxon>
        <taxon>Vertebrata</taxon>
        <taxon>Euteleostomi</taxon>
        <taxon>Actinopterygii</taxon>
        <taxon>Neopterygii</taxon>
        <taxon>Teleostei</taxon>
        <taxon>Neoteleostei</taxon>
        <taxon>Acanthomorphata</taxon>
        <taxon>Gobiaria</taxon>
        <taxon>Gobiiformes</taxon>
        <taxon>Gobioidei</taxon>
        <taxon>Gobiidae</taxon>
        <taxon>Benthophilinae</taxon>
        <taxon>Neogobiini</taxon>
        <taxon>Neogobius</taxon>
    </lineage>
</organism>
<proteinExistence type="predicted"/>
<dbReference type="SUPFAM" id="SSF47027">
    <property type="entry name" value="Acyl-CoA binding protein"/>
    <property type="match status" value="1"/>
</dbReference>
<feature type="transmembrane region" description="Helical" evidence="1">
    <location>
        <begin position="58"/>
        <end position="77"/>
    </location>
</feature>
<dbReference type="Proteomes" id="UP000694523">
    <property type="component" value="Unplaced"/>
</dbReference>
<accession>A0A8C6SHW3</accession>
<feature type="domain" description="ACB" evidence="2">
    <location>
        <begin position="15"/>
        <end position="86"/>
    </location>
</feature>
<keyword evidence="1" id="KW-1133">Transmembrane helix</keyword>
<name>A0A8C6SHW3_9GOBI</name>
<evidence type="ECO:0000256" key="1">
    <source>
        <dbReference type="SAM" id="Phobius"/>
    </source>
</evidence>
<dbReference type="PROSITE" id="PS51228">
    <property type="entry name" value="ACB_2"/>
    <property type="match status" value="1"/>
</dbReference>
<evidence type="ECO:0000259" key="2">
    <source>
        <dbReference type="PROSITE" id="PS51228"/>
    </source>
</evidence>
<dbReference type="Ensembl" id="ENSNMLT00000004706.1">
    <property type="protein sequence ID" value="ENSNMLP00000004100.1"/>
    <property type="gene ID" value="ENSNMLG00000003023.1"/>
</dbReference>
<dbReference type="PRINTS" id="PR00689">
    <property type="entry name" value="ACOABINDINGP"/>
</dbReference>
<dbReference type="InterPro" id="IPR000582">
    <property type="entry name" value="Acyl-CoA-binding_protein"/>
</dbReference>
<keyword evidence="1" id="KW-0472">Membrane</keyword>
<reference evidence="3" key="2">
    <citation type="submission" date="2025-09" db="UniProtKB">
        <authorList>
            <consortium name="Ensembl"/>
        </authorList>
    </citation>
    <scope>IDENTIFICATION</scope>
</reference>
<keyword evidence="1" id="KW-0812">Transmembrane</keyword>
<evidence type="ECO:0000313" key="3">
    <source>
        <dbReference type="Ensembl" id="ENSNMLP00000004100.1"/>
    </source>
</evidence>
<dbReference type="Pfam" id="PF00887">
    <property type="entry name" value="ACBP"/>
    <property type="match status" value="1"/>
</dbReference>
<dbReference type="Gene3D" id="1.20.80.10">
    <property type="match status" value="1"/>
</dbReference>
<dbReference type="AlphaFoldDB" id="A0A8C6SHW3"/>
<dbReference type="InterPro" id="IPR014352">
    <property type="entry name" value="FERM/acyl-CoA-bd_prot_sf"/>
</dbReference>
<keyword evidence="4" id="KW-1185">Reference proteome</keyword>
<dbReference type="InterPro" id="IPR035984">
    <property type="entry name" value="Acyl-CoA-binding_sf"/>
</dbReference>
<evidence type="ECO:0000313" key="4">
    <source>
        <dbReference type="Proteomes" id="UP000694523"/>
    </source>
</evidence>
<reference evidence="3" key="1">
    <citation type="submission" date="2025-08" db="UniProtKB">
        <authorList>
            <consortium name="Ensembl"/>
        </authorList>
    </citation>
    <scope>IDENTIFICATION</scope>
</reference>
<protein>
    <recommendedName>
        <fullName evidence="2">ACB domain-containing protein</fullName>
    </recommendedName>
</protein>